<proteinExistence type="predicted"/>
<evidence type="ECO:0008006" key="4">
    <source>
        <dbReference type="Google" id="ProtNLM"/>
    </source>
</evidence>
<keyword evidence="1" id="KW-0812">Transmembrane</keyword>
<protein>
    <recommendedName>
        <fullName evidence="4">FtsX-like permease family protein</fullName>
    </recommendedName>
</protein>
<feature type="transmembrane region" description="Helical" evidence="1">
    <location>
        <begin position="150"/>
        <end position="172"/>
    </location>
</feature>
<feature type="transmembrane region" description="Helical" evidence="1">
    <location>
        <begin position="325"/>
        <end position="343"/>
    </location>
</feature>
<feature type="transmembrane region" description="Helical" evidence="1">
    <location>
        <begin position="109"/>
        <end position="130"/>
    </location>
</feature>
<keyword evidence="1" id="KW-0472">Membrane</keyword>
<feature type="transmembrane region" description="Helical" evidence="1">
    <location>
        <begin position="53"/>
        <end position="74"/>
    </location>
</feature>
<keyword evidence="3" id="KW-1185">Reference proteome</keyword>
<dbReference type="OrthoDB" id="5118998at2"/>
<dbReference type="RefSeq" id="WP_141886825.1">
    <property type="nucleotide sequence ID" value="NZ_BAAAUY010000002.1"/>
</dbReference>
<comment type="caution">
    <text evidence="2">The sequence shown here is derived from an EMBL/GenBank/DDBJ whole genome shotgun (WGS) entry which is preliminary data.</text>
</comment>
<organism evidence="2 3">
    <name type="scientific">Leucobacter komagatae</name>
    <dbReference type="NCBI Taxonomy" id="55969"/>
    <lineage>
        <taxon>Bacteria</taxon>
        <taxon>Bacillati</taxon>
        <taxon>Actinomycetota</taxon>
        <taxon>Actinomycetes</taxon>
        <taxon>Micrococcales</taxon>
        <taxon>Microbacteriaceae</taxon>
        <taxon>Leucobacter</taxon>
    </lineage>
</organism>
<evidence type="ECO:0000313" key="3">
    <source>
        <dbReference type="Proteomes" id="UP000319094"/>
    </source>
</evidence>
<feature type="transmembrane region" description="Helical" evidence="1">
    <location>
        <begin position="219"/>
        <end position="245"/>
    </location>
</feature>
<feature type="transmembrane region" description="Helical" evidence="1">
    <location>
        <begin position="193"/>
        <end position="213"/>
    </location>
</feature>
<dbReference type="AlphaFoldDB" id="A0A542Y616"/>
<evidence type="ECO:0000256" key="1">
    <source>
        <dbReference type="SAM" id="Phobius"/>
    </source>
</evidence>
<feature type="transmembrane region" description="Helical" evidence="1">
    <location>
        <begin position="409"/>
        <end position="429"/>
    </location>
</feature>
<reference evidence="2 3" key="1">
    <citation type="submission" date="2019-06" db="EMBL/GenBank/DDBJ databases">
        <title>Sequencing the genomes of 1000 actinobacteria strains.</title>
        <authorList>
            <person name="Klenk H.-P."/>
        </authorList>
    </citation>
    <scope>NUCLEOTIDE SEQUENCE [LARGE SCALE GENOMIC DNA]</scope>
    <source>
        <strain evidence="2 3">DSM 8803</strain>
    </source>
</reference>
<gene>
    <name evidence="2" type="ORF">FB468_1546</name>
</gene>
<feature type="transmembrane region" description="Helical" evidence="1">
    <location>
        <begin position="278"/>
        <end position="299"/>
    </location>
</feature>
<accession>A0A542Y616</accession>
<sequence length="447" mass="46041">MNRRAPLMLARPGKRTATIAVMQLIAACLTTVLAFAVAMLARAFWLVPSPEAGYPVLAVGLAGALLVPLVTLGSSTARLAARSRDDRLATLRLLGTSAARVRRIAVTEVTLMAAAGVGLGTALAAALPFAFEALPVYGDPLGAGQLWLPWWAWAALPPALVTVAAVSALAGLRAVALTPLGVRTRQNAPRLSWLRAVVALVVLVAAVLLVQLASPGWGVVAIVAALAVTILSLMAVLGLVGPLAVGVAARVTAARTADPAALVAALGIDDDPRAAWRAVSGLALASFVLVPAGSLLGYLDTISRSESRQIMTRDQLLLFADTRTMLLALTAVSFVVVACQVALTQTAAVLERRELYVALDRIGMPRAVIDRSRRRRVMHPAAIAVVGSAASASLVAAPVVFIAVAVAPLFLAAAIGILVLGMFLVRCGVAATGPVLTRVITAPSRGE</sequence>
<dbReference type="Proteomes" id="UP000319094">
    <property type="component" value="Unassembled WGS sequence"/>
</dbReference>
<dbReference type="PROSITE" id="PS51257">
    <property type="entry name" value="PROKAR_LIPOPROTEIN"/>
    <property type="match status" value="1"/>
</dbReference>
<keyword evidence="1" id="KW-1133">Transmembrane helix</keyword>
<dbReference type="EMBL" id="VFON01000001">
    <property type="protein sequence ID" value="TQL43524.1"/>
    <property type="molecule type" value="Genomic_DNA"/>
</dbReference>
<evidence type="ECO:0000313" key="2">
    <source>
        <dbReference type="EMBL" id="TQL43524.1"/>
    </source>
</evidence>
<name>A0A542Y616_9MICO</name>
<feature type="transmembrane region" description="Helical" evidence="1">
    <location>
        <begin position="381"/>
        <end position="403"/>
    </location>
</feature>